<name>Q9PBU7_XYLFA</name>
<sequence length="216" mass="23769">MSYPPSVFVENHPTSLQALIHEQPFATLVIAVGMLPVACHVPLLLNEVEPGGEIWLEGHISAVNPIATGDECCPVLAIFHGPQHYISPSWYPSKATHPAVVPTWNYVAVHAHGELMRTRDPHWLRTHLAALSDIMERDRQEPWRLDDLPTDALRQAVDALVGLRLRITQLYGIHKLSQNKPPTDRLGVRHGLEAVASAAALAVAARIDVSDVDEPT</sequence>
<dbReference type="AlphaFoldDB" id="Q9PBU7"/>
<reference evidence="1 2" key="1">
    <citation type="journal article" date="2000" name="Nature">
        <title>The genome sequence of the plant pathogen Xylella fastidiosa.</title>
        <authorList>
            <person name="Simpson A.J."/>
            <person name="Reinach F.C."/>
            <person name="Arruda P."/>
            <person name="Abreu F.A."/>
            <person name="Acencio M."/>
            <person name="Alvarenga R."/>
            <person name="Alves L.M."/>
            <person name="Araya J.E."/>
            <person name="Baia G.S."/>
            <person name="Baptista C.S."/>
            <person name="Barros M.H."/>
            <person name="Bonaccorsi E.D."/>
            <person name="Bordin S."/>
            <person name="Bove J.M."/>
            <person name="Briones M.R."/>
            <person name="Bueno M.R."/>
            <person name="Camargo A.A."/>
            <person name="Camargo L.E."/>
            <person name="Carraro D.M."/>
            <person name="Carrer H."/>
            <person name="Colauto N.B."/>
            <person name="Colombo C."/>
            <person name="Costa F.F."/>
            <person name="Costa M.C."/>
            <person name="Costa-Neto C.M."/>
            <person name="Coutinho L.L."/>
            <person name="Cristofani M."/>
            <person name="Dias-Neto E."/>
            <person name="Docena C."/>
            <person name="El-Dorry H."/>
            <person name="Facincani A.P."/>
            <person name="Ferreira A.J."/>
            <person name="Ferreira V.C."/>
            <person name="Ferro J.A."/>
            <person name="Fraga J.S."/>
            <person name="Franca S.C."/>
            <person name="Franco M.C."/>
            <person name="Frohme M."/>
            <person name="Furlan L.R."/>
            <person name="Garnier M."/>
            <person name="Goldman G.H."/>
            <person name="Goldman M.H."/>
            <person name="Gomes S.L."/>
            <person name="Gruber A."/>
            <person name="Ho P.L."/>
            <person name="Hoheisel J.D."/>
            <person name="Junqueira M.L."/>
            <person name="Kemper E.L."/>
            <person name="Kitajima J.P."/>
            <person name="Krieger J.E."/>
            <person name="Kuramae E.E."/>
            <person name="Laigret F."/>
            <person name="Lambais M.R."/>
            <person name="Leite L.C."/>
            <person name="Lemos E.G."/>
            <person name="Lemos M.V."/>
            <person name="Lopes S.A."/>
            <person name="Lopes C.R."/>
            <person name="Machado J.A."/>
            <person name="Machado M.A."/>
            <person name="Madeira A.M."/>
            <person name="Madeira H.M."/>
            <person name="Marino C.L."/>
            <person name="Marques M.V."/>
            <person name="Martins E.A."/>
            <person name="Martins E.M."/>
            <person name="Matsukuma A.Y."/>
            <person name="Menck C.F."/>
            <person name="Miracca E.C."/>
            <person name="Miyaki C.Y."/>
            <person name="Monteriro-Vitorello C.B."/>
            <person name="Moon D.H."/>
            <person name="Nagai M.A."/>
            <person name="Nascimento A.L."/>
            <person name="Netto L.E."/>
            <person name="Nhani A.Jr."/>
            <person name="Nobrega F.G."/>
            <person name="Nunes L.R."/>
            <person name="Oliveira M.A."/>
            <person name="de Oliveira M.C."/>
            <person name="de Oliveira R.C."/>
            <person name="Palmieri D.A."/>
            <person name="Paris A."/>
            <person name="Peixoto B.R."/>
            <person name="Pereira G.A."/>
            <person name="Pereira H.A.Jr."/>
            <person name="Pesquero J.B."/>
            <person name="Quaggio R.B."/>
            <person name="Roberto P.G."/>
            <person name="Rodrigues V."/>
            <person name="de M Rosa A.J."/>
            <person name="de Rosa V.E.Jr."/>
            <person name="de Sa R.G."/>
            <person name="Santelli R.V."/>
            <person name="Sawasaki H.E."/>
            <person name="da Silva A.C."/>
            <person name="da Silva A.M."/>
            <person name="da Silva F.R."/>
            <person name="da Silva W.A.Jr."/>
            <person name="da Silveira J.F."/>
            <person name="Silvestri M.L."/>
            <person name="Siqueira W.J."/>
            <person name="de Souza A.A."/>
            <person name="de Souza A.P."/>
            <person name="Terenzi M.F."/>
            <person name="Truffi D."/>
            <person name="Tsai S.M."/>
            <person name="Tsuhako M.H."/>
            <person name="Vallada H."/>
            <person name="Van Sluys M.A."/>
            <person name="Verjovski-Almeida S."/>
            <person name="Vettore A.L."/>
            <person name="Zago M.A."/>
            <person name="Zatz M."/>
            <person name="Meidanis J."/>
            <person name="Setubal J.C."/>
        </authorList>
    </citation>
    <scope>NUCLEOTIDE SEQUENCE [LARGE SCALE GENOMIC DNA]</scope>
    <source>
        <strain evidence="1 2">9a5c</strain>
    </source>
</reference>
<dbReference type="KEGG" id="xfa:XF_2038"/>
<proteinExistence type="predicted"/>
<dbReference type="STRING" id="160492.XF_2038"/>
<dbReference type="Proteomes" id="UP000000812">
    <property type="component" value="Chromosome"/>
</dbReference>
<dbReference type="EMBL" id="AE003849">
    <property type="protein sequence ID" value="AAF84840.1"/>
    <property type="molecule type" value="Genomic_DNA"/>
</dbReference>
<dbReference type="InterPro" id="IPR007396">
    <property type="entry name" value="TR_PAI2-type"/>
</dbReference>
<dbReference type="Gene3D" id="2.30.110.10">
    <property type="entry name" value="Electron Transport, Fmn-binding Protein, Chain A"/>
    <property type="match status" value="1"/>
</dbReference>
<dbReference type="HOGENOM" id="CLU_065853_0_1_6"/>
<gene>
    <name evidence="1" type="ordered locus">XF_2038</name>
</gene>
<protein>
    <submittedName>
        <fullName evidence="1">Transcriptional regulator</fullName>
    </submittedName>
</protein>
<organism evidence="1 2">
    <name type="scientific">Xylella fastidiosa (strain 9a5c)</name>
    <dbReference type="NCBI Taxonomy" id="160492"/>
    <lineage>
        <taxon>Bacteria</taxon>
        <taxon>Pseudomonadati</taxon>
        <taxon>Pseudomonadota</taxon>
        <taxon>Gammaproteobacteria</taxon>
        <taxon>Lysobacterales</taxon>
        <taxon>Lysobacteraceae</taxon>
        <taxon>Xylella</taxon>
    </lineage>
</organism>
<dbReference type="Pfam" id="PF04299">
    <property type="entry name" value="FMN_bind_2"/>
    <property type="match status" value="1"/>
</dbReference>
<dbReference type="SUPFAM" id="SSF50475">
    <property type="entry name" value="FMN-binding split barrel"/>
    <property type="match status" value="1"/>
</dbReference>
<evidence type="ECO:0000313" key="1">
    <source>
        <dbReference type="EMBL" id="AAF84840.1"/>
    </source>
</evidence>
<dbReference type="PANTHER" id="PTHR35802:SF1">
    <property type="entry name" value="PROTEASE SYNTHASE AND SPORULATION PROTEIN PAI 2"/>
    <property type="match status" value="1"/>
</dbReference>
<dbReference type="RefSeq" id="WP_010894494.1">
    <property type="nucleotide sequence ID" value="NC_002488.3"/>
</dbReference>
<dbReference type="PANTHER" id="PTHR35802">
    <property type="entry name" value="PROTEASE SYNTHASE AND SPORULATION PROTEIN PAI 2"/>
    <property type="match status" value="1"/>
</dbReference>
<dbReference type="eggNOG" id="COG2808">
    <property type="taxonomic scope" value="Bacteria"/>
</dbReference>
<accession>Q9PBU7</accession>
<dbReference type="PIR" id="H82608">
    <property type="entry name" value="H82608"/>
</dbReference>
<evidence type="ECO:0000313" key="2">
    <source>
        <dbReference type="Proteomes" id="UP000000812"/>
    </source>
</evidence>
<dbReference type="PIRSF" id="PIRSF010372">
    <property type="entry name" value="PaiB"/>
    <property type="match status" value="1"/>
</dbReference>
<dbReference type="InterPro" id="IPR012349">
    <property type="entry name" value="Split_barrel_FMN-bd"/>
</dbReference>